<dbReference type="SMART" id="SM00448">
    <property type="entry name" value="REC"/>
    <property type="match status" value="1"/>
</dbReference>
<evidence type="ECO:0000256" key="1">
    <source>
        <dbReference type="ARBA" id="ARBA00022553"/>
    </source>
</evidence>
<dbReference type="CDD" id="cd17574">
    <property type="entry name" value="REC_OmpR"/>
    <property type="match status" value="1"/>
</dbReference>
<dbReference type="Proteomes" id="UP001204798">
    <property type="component" value="Unassembled WGS sequence"/>
</dbReference>
<sequence>MAKYILVVEDEDAVRSVIAEAMRLEGLEVREARNGEEAMSMFLADPPALVILDVLMPGMSGLEVCQSIRNLPEPLSKTPIIMLTAIDTRLGERLGKEAGADIYLTKPFSPRELRQKVRELLSRSEAEGR</sequence>
<dbReference type="PANTHER" id="PTHR44591:SF3">
    <property type="entry name" value="RESPONSE REGULATORY DOMAIN-CONTAINING PROTEIN"/>
    <property type="match status" value="1"/>
</dbReference>
<evidence type="ECO:0000259" key="3">
    <source>
        <dbReference type="PROSITE" id="PS50110"/>
    </source>
</evidence>
<dbReference type="SUPFAM" id="SSF52172">
    <property type="entry name" value="CheY-like"/>
    <property type="match status" value="1"/>
</dbReference>
<proteinExistence type="predicted"/>
<dbReference type="PANTHER" id="PTHR44591">
    <property type="entry name" value="STRESS RESPONSE REGULATOR PROTEIN 1"/>
    <property type="match status" value="1"/>
</dbReference>
<keyword evidence="4" id="KW-0238">DNA-binding</keyword>
<organism evidence="4 5">
    <name type="scientific">Candidatus Fervidibacter sacchari</name>
    <dbReference type="NCBI Taxonomy" id="1448929"/>
    <lineage>
        <taxon>Bacteria</taxon>
        <taxon>Candidatus Fervidibacterota</taxon>
        <taxon>Candidatus Fervidibacter</taxon>
    </lineage>
</organism>
<name>A0ABT2EI56_9BACT</name>
<accession>A0ABT2EI56</accession>
<dbReference type="GO" id="GO:0003677">
    <property type="term" value="F:DNA binding"/>
    <property type="evidence" value="ECO:0007669"/>
    <property type="project" value="UniProtKB-KW"/>
</dbReference>
<dbReference type="RefSeq" id="WP_018196594.1">
    <property type="nucleotide sequence ID" value="NZ_CP130454.1"/>
</dbReference>
<comment type="caution">
    <text evidence="4">The sequence shown here is derived from an EMBL/GenBank/DDBJ whole genome shotgun (WGS) entry which is preliminary data.</text>
</comment>
<dbReference type="InterPro" id="IPR050595">
    <property type="entry name" value="Bact_response_regulator"/>
</dbReference>
<feature type="domain" description="Response regulatory" evidence="3">
    <location>
        <begin position="4"/>
        <end position="121"/>
    </location>
</feature>
<dbReference type="InterPro" id="IPR011006">
    <property type="entry name" value="CheY-like_superfamily"/>
</dbReference>
<feature type="modified residue" description="4-aspartylphosphate" evidence="2">
    <location>
        <position position="53"/>
    </location>
</feature>
<keyword evidence="1 2" id="KW-0597">Phosphoprotein</keyword>
<evidence type="ECO:0000256" key="2">
    <source>
        <dbReference type="PROSITE-ProRule" id="PRU00169"/>
    </source>
</evidence>
<reference evidence="4 5" key="1">
    <citation type="submission" date="2022-08" db="EMBL/GenBank/DDBJ databases">
        <title>Bacterial and archaeal communities from various locations to study Microbial Dark Matter (Phase II).</title>
        <authorList>
            <person name="Stepanauskas R."/>
        </authorList>
    </citation>
    <scope>NUCLEOTIDE SEQUENCE [LARGE SCALE GENOMIC DNA]</scope>
    <source>
        <strain evidence="4 5">PD1</strain>
    </source>
</reference>
<dbReference type="Gene3D" id="3.40.50.2300">
    <property type="match status" value="1"/>
</dbReference>
<keyword evidence="5" id="KW-1185">Reference proteome</keyword>
<dbReference type="PROSITE" id="PS50110">
    <property type="entry name" value="RESPONSE_REGULATORY"/>
    <property type="match status" value="1"/>
</dbReference>
<dbReference type="Pfam" id="PF00072">
    <property type="entry name" value="Response_reg"/>
    <property type="match status" value="1"/>
</dbReference>
<protein>
    <submittedName>
        <fullName evidence="4">DNA-binding response OmpR family regulator</fullName>
    </submittedName>
</protein>
<evidence type="ECO:0000313" key="5">
    <source>
        <dbReference type="Proteomes" id="UP001204798"/>
    </source>
</evidence>
<gene>
    <name evidence="4" type="ORF">M2350_000024</name>
</gene>
<evidence type="ECO:0000313" key="4">
    <source>
        <dbReference type="EMBL" id="MCS3917627.1"/>
    </source>
</evidence>
<dbReference type="EMBL" id="JANUCP010000001">
    <property type="protein sequence ID" value="MCS3917627.1"/>
    <property type="molecule type" value="Genomic_DNA"/>
</dbReference>
<dbReference type="InterPro" id="IPR001789">
    <property type="entry name" value="Sig_transdc_resp-reg_receiver"/>
</dbReference>